<organism evidence="2 3">
    <name type="scientific">Anaerococcus lactolyticus S7-1-13</name>
    <dbReference type="NCBI Taxonomy" id="1284686"/>
    <lineage>
        <taxon>Bacteria</taxon>
        <taxon>Bacillati</taxon>
        <taxon>Bacillota</taxon>
        <taxon>Tissierellia</taxon>
        <taxon>Tissierellales</taxon>
        <taxon>Peptoniphilaceae</taxon>
        <taxon>Anaerococcus</taxon>
    </lineage>
</organism>
<sequence length="233" mass="26120">MKAKFDGLANKYDQWFMENENMYLTELNVVEMALKSVNTEKSLSVGCGSGLFEVSLKDRGLTITDGLEPSKDMAEIAEKRGLNVKIGIIEDAKLEDEYYDCIYLNGSSTYIEDLESAYKTVYKALKPGGHIVVIDVPKESSFGILYQFAAHAKTFDLANFEGILPKSPYPIELVTNTVMTTTPHKRDVLKKVGFKDFKFYQTLTTDPAYSDDYVEEAQEGYDKGSYVAIVGQK</sequence>
<name>A0A095Z3Z7_9FIRM</name>
<keyword evidence="2" id="KW-0489">Methyltransferase</keyword>
<evidence type="ECO:0000313" key="3">
    <source>
        <dbReference type="Proteomes" id="UP000029579"/>
    </source>
</evidence>
<dbReference type="PANTHER" id="PTHR43861">
    <property type="entry name" value="TRANS-ACONITATE 2-METHYLTRANSFERASE-RELATED"/>
    <property type="match status" value="1"/>
</dbReference>
<evidence type="ECO:0000313" key="2">
    <source>
        <dbReference type="EMBL" id="KGF03199.1"/>
    </source>
</evidence>
<dbReference type="eggNOG" id="COG2226">
    <property type="taxonomic scope" value="Bacteria"/>
</dbReference>
<dbReference type="Gene3D" id="3.40.50.150">
    <property type="entry name" value="Vaccinia Virus protein VP39"/>
    <property type="match status" value="1"/>
</dbReference>
<dbReference type="Proteomes" id="UP000029579">
    <property type="component" value="Unassembled WGS sequence"/>
</dbReference>
<dbReference type="AlphaFoldDB" id="A0A095Z3Z7"/>
<keyword evidence="2" id="KW-0808">Transferase</keyword>
<dbReference type="GO" id="GO:0008757">
    <property type="term" value="F:S-adenosylmethionine-dependent methyltransferase activity"/>
    <property type="evidence" value="ECO:0007669"/>
    <property type="project" value="InterPro"/>
</dbReference>
<dbReference type="CDD" id="cd02440">
    <property type="entry name" value="AdoMet_MTases"/>
    <property type="match status" value="1"/>
</dbReference>
<protein>
    <submittedName>
        <fullName evidence="2">Methyltransferase type 11</fullName>
    </submittedName>
</protein>
<dbReference type="InterPro" id="IPR013216">
    <property type="entry name" value="Methyltransf_11"/>
</dbReference>
<dbReference type="InterPro" id="IPR029063">
    <property type="entry name" value="SAM-dependent_MTases_sf"/>
</dbReference>
<dbReference type="EMBL" id="JRMW01000041">
    <property type="protein sequence ID" value="KGF03199.1"/>
    <property type="molecule type" value="Genomic_DNA"/>
</dbReference>
<gene>
    <name evidence="2" type="ORF">HMPREF1630_07930</name>
</gene>
<reference evidence="2 3" key="1">
    <citation type="submission" date="2014-07" db="EMBL/GenBank/DDBJ databases">
        <authorList>
            <person name="McCorrison J."/>
            <person name="Sanka R."/>
            <person name="Torralba M."/>
            <person name="Gillis M."/>
            <person name="Haft D.H."/>
            <person name="Methe B."/>
            <person name="Sutton G."/>
            <person name="Nelson K.E."/>
        </authorList>
    </citation>
    <scope>NUCLEOTIDE SEQUENCE [LARGE SCALE GENOMIC DNA]</scope>
    <source>
        <strain evidence="2 3">S7-1-13</strain>
    </source>
</reference>
<accession>A0A095Z3Z7</accession>
<dbReference type="RefSeq" id="WP_037328543.1">
    <property type="nucleotide sequence ID" value="NZ_JRMW01000041.1"/>
</dbReference>
<feature type="domain" description="Methyltransferase type 11" evidence="1">
    <location>
        <begin position="43"/>
        <end position="133"/>
    </location>
</feature>
<dbReference type="SUPFAM" id="SSF53335">
    <property type="entry name" value="S-adenosyl-L-methionine-dependent methyltransferases"/>
    <property type="match status" value="1"/>
</dbReference>
<proteinExistence type="predicted"/>
<comment type="caution">
    <text evidence="2">The sequence shown here is derived from an EMBL/GenBank/DDBJ whole genome shotgun (WGS) entry which is preliminary data.</text>
</comment>
<dbReference type="OrthoDB" id="5522265at2"/>
<dbReference type="Pfam" id="PF08241">
    <property type="entry name" value="Methyltransf_11"/>
    <property type="match status" value="1"/>
</dbReference>
<evidence type="ECO:0000259" key="1">
    <source>
        <dbReference type="Pfam" id="PF08241"/>
    </source>
</evidence>
<dbReference type="GO" id="GO:0032259">
    <property type="term" value="P:methylation"/>
    <property type="evidence" value="ECO:0007669"/>
    <property type="project" value="UniProtKB-KW"/>
</dbReference>